<accession>A0A0C3MV46</accession>
<name>A0A0C3MV46_PISTI</name>
<protein>
    <submittedName>
        <fullName evidence="1">Uncharacterized protein</fullName>
    </submittedName>
</protein>
<organism evidence="1 2">
    <name type="scientific">Pisolithus tinctorius Marx 270</name>
    <dbReference type="NCBI Taxonomy" id="870435"/>
    <lineage>
        <taxon>Eukaryota</taxon>
        <taxon>Fungi</taxon>
        <taxon>Dikarya</taxon>
        <taxon>Basidiomycota</taxon>
        <taxon>Agaricomycotina</taxon>
        <taxon>Agaricomycetes</taxon>
        <taxon>Agaricomycetidae</taxon>
        <taxon>Boletales</taxon>
        <taxon>Sclerodermatineae</taxon>
        <taxon>Pisolithaceae</taxon>
        <taxon>Pisolithus</taxon>
    </lineage>
</organism>
<dbReference type="InParanoid" id="A0A0C3MV46"/>
<evidence type="ECO:0000313" key="1">
    <source>
        <dbReference type="EMBL" id="KIN92809.1"/>
    </source>
</evidence>
<evidence type="ECO:0000313" key="2">
    <source>
        <dbReference type="Proteomes" id="UP000054217"/>
    </source>
</evidence>
<sequence length="236" mass="25842">MVDEQLQPILHPAPHNPHSSELLKLLGRSDVVRKLFSDHTGKFYPVVVGNCVGIHRTKESAISALRGFLFPCWGETSTFRDALAFMIAKGIDDLLSEVQGYKGVLCTTPPPLPAPTPAPPVVLSMSQKDAGSGPNMVWAGDVEPSPIIYSYVRNLRGVIESRFYQSDCVPPPKPAAEVLGVHTLKYLQAHGYVQSAVASIVELYLTSHTEQDFALALARLGLPLAEGFFLWYLFNL</sequence>
<gene>
    <name evidence="1" type="ORF">M404DRAFT_1009355</name>
</gene>
<keyword evidence="2" id="KW-1185">Reference proteome</keyword>
<dbReference type="HOGENOM" id="CLU_079696_1_0_1"/>
<dbReference type="Proteomes" id="UP000054217">
    <property type="component" value="Unassembled WGS sequence"/>
</dbReference>
<dbReference type="EMBL" id="KN832363">
    <property type="protein sequence ID" value="KIN92809.1"/>
    <property type="molecule type" value="Genomic_DNA"/>
</dbReference>
<reference evidence="1 2" key="1">
    <citation type="submission" date="2014-04" db="EMBL/GenBank/DDBJ databases">
        <authorList>
            <consortium name="DOE Joint Genome Institute"/>
            <person name="Kuo A."/>
            <person name="Kohler A."/>
            <person name="Costa M.D."/>
            <person name="Nagy L.G."/>
            <person name="Floudas D."/>
            <person name="Copeland A."/>
            <person name="Barry K.W."/>
            <person name="Cichocki N."/>
            <person name="Veneault-Fourrey C."/>
            <person name="LaButti K."/>
            <person name="Lindquist E.A."/>
            <person name="Lipzen A."/>
            <person name="Lundell T."/>
            <person name="Morin E."/>
            <person name="Murat C."/>
            <person name="Sun H."/>
            <person name="Tunlid A."/>
            <person name="Henrissat B."/>
            <person name="Grigoriev I.V."/>
            <person name="Hibbett D.S."/>
            <person name="Martin F."/>
            <person name="Nordberg H.P."/>
            <person name="Cantor M.N."/>
            <person name="Hua S.X."/>
        </authorList>
    </citation>
    <scope>NUCLEOTIDE SEQUENCE [LARGE SCALE GENOMIC DNA]</scope>
    <source>
        <strain evidence="1 2">Marx 270</strain>
    </source>
</reference>
<dbReference type="AlphaFoldDB" id="A0A0C3MV46"/>
<dbReference type="OrthoDB" id="2671422at2759"/>
<reference evidence="2" key="2">
    <citation type="submission" date="2015-01" db="EMBL/GenBank/DDBJ databases">
        <title>Evolutionary Origins and Diversification of the Mycorrhizal Mutualists.</title>
        <authorList>
            <consortium name="DOE Joint Genome Institute"/>
            <consortium name="Mycorrhizal Genomics Consortium"/>
            <person name="Kohler A."/>
            <person name="Kuo A."/>
            <person name="Nagy L.G."/>
            <person name="Floudas D."/>
            <person name="Copeland A."/>
            <person name="Barry K.W."/>
            <person name="Cichocki N."/>
            <person name="Veneault-Fourrey C."/>
            <person name="LaButti K."/>
            <person name="Lindquist E.A."/>
            <person name="Lipzen A."/>
            <person name="Lundell T."/>
            <person name="Morin E."/>
            <person name="Murat C."/>
            <person name="Riley R."/>
            <person name="Ohm R."/>
            <person name="Sun H."/>
            <person name="Tunlid A."/>
            <person name="Henrissat B."/>
            <person name="Grigoriev I.V."/>
            <person name="Hibbett D.S."/>
            <person name="Martin F."/>
        </authorList>
    </citation>
    <scope>NUCLEOTIDE SEQUENCE [LARGE SCALE GENOMIC DNA]</scope>
    <source>
        <strain evidence="2">Marx 270</strain>
    </source>
</reference>
<proteinExistence type="predicted"/>